<gene>
    <name evidence="2" type="ORF">OKIOD_LOCUS6305</name>
</gene>
<evidence type="ECO:0000313" key="3">
    <source>
        <dbReference type="Proteomes" id="UP001158576"/>
    </source>
</evidence>
<reference evidence="2 3" key="1">
    <citation type="submission" date="2021-04" db="EMBL/GenBank/DDBJ databases">
        <authorList>
            <person name="Bliznina A."/>
        </authorList>
    </citation>
    <scope>NUCLEOTIDE SEQUENCE [LARGE SCALE GENOMIC DNA]</scope>
</reference>
<dbReference type="EMBL" id="OU015569">
    <property type="protein sequence ID" value="CAG5096715.1"/>
    <property type="molecule type" value="Genomic_DNA"/>
</dbReference>
<keyword evidence="1" id="KW-1133">Transmembrane helix</keyword>
<accession>A0ABN7SI15</accession>
<name>A0ABN7SI15_OIKDI</name>
<sequence length="666" mass="75694">MTLNIYAYPNKLAVSENDLRPYYLGVIKSKNLGLQDSGIKILAHDPLALISEELSKEFGTTSFDPTTEGVEHRIYDGPQEFQLDKTTKAHVSLIIKSDSGDYSFNLTTTEEQAIDYTYDLRNNSDGGIVVDFIFEAKQSSAQSGFVVTSAFIYLSDPLPSCKEQSLVLTFNIDPPESYITMDYFASFRFLMGHHWMRMYNSSSERMNEDISNWRKNGVGHGSSFLDQLKKRHKEVMDFRNITLSDGSIAQFGRSISIDNSAKLYNVNMENCEPWTNNEASQDKSCLKCVQLFSDEPGQLQPTSFWNYLWSSGPPNICPQESVTNIVSQYQVTDSLKTIGIESEMISASSLALEDGEYRDGCEALNRSPYAFETPGCLKEVLYIYRNNSNSAFCFKLELVKEAIGNVKVSLYEKNGRSPDLQDYFIFETNNPEHAIPKKYVGHCRQGSTLDYEYSGKLADVIDSVNHTEDHRHDQPLFMDDIYIVIPEYRSGLYHFVVDLDSEFSFKQYAIEFGFFIEEGKAFDAYASMIITALVLFSCSIFVTIRFRRYLPTQEKKKMIVVHEEGDTSDEEEGEAVGVRTMSLSMNPNFDYTINDSDESDESDDMAGFGEIKIHPAEDQPETEAVKPTPRATFLGQKVVKDLIRRRSRLELERAQEAAEKKLQNQN</sequence>
<keyword evidence="1" id="KW-0472">Membrane</keyword>
<organism evidence="2 3">
    <name type="scientific">Oikopleura dioica</name>
    <name type="common">Tunicate</name>
    <dbReference type="NCBI Taxonomy" id="34765"/>
    <lineage>
        <taxon>Eukaryota</taxon>
        <taxon>Metazoa</taxon>
        <taxon>Chordata</taxon>
        <taxon>Tunicata</taxon>
        <taxon>Appendicularia</taxon>
        <taxon>Copelata</taxon>
        <taxon>Oikopleuridae</taxon>
        <taxon>Oikopleura</taxon>
    </lineage>
</organism>
<evidence type="ECO:0000256" key="1">
    <source>
        <dbReference type="SAM" id="Phobius"/>
    </source>
</evidence>
<proteinExistence type="predicted"/>
<keyword evidence="1" id="KW-0812">Transmembrane</keyword>
<protein>
    <submittedName>
        <fullName evidence="2">Oidioi.mRNA.OKI2018_I69.XSR.g14747.t2.cds</fullName>
    </submittedName>
</protein>
<dbReference type="Proteomes" id="UP001158576">
    <property type="component" value="Chromosome XSR"/>
</dbReference>
<keyword evidence="3" id="KW-1185">Reference proteome</keyword>
<evidence type="ECO:0000313" key="2">
    <source>
        <dbReference type="EMBL" id="CAG5096715.1"/>
    </source>
</evidence>
<feature type="transmembrane region" description="Helical" evidence="1">
    <location>
        <begin position="524"/>
        <end position="546"/>
    </location>
</feature>